<dbReference type="STRING" id="574087.Acear_1931"/>
<protein>
    <recommendedName>
        <fullName evidence="4">Cyclic lactone autoinducer peptide</fullName>
    </recommendedName>
</protein>
<organism evidence="2 3">
    <name type="scientific">Acetohalobium arabaticum (strain ATCC 49924 / DSM 5501 / Z-7288)</name>
    <dbReference type="NCBI Taxonomy" id="574087"/>
    <lineage>
        <taxon>Bacteria</taxon>
        <taxon>Bacillati</taxon>
        <taxon>Bacillota</taxon>
        <taxon>Clostridia</taxon>
        <taxon>Halanaerobiales</taxon>
        <taxon>Halobacteroidaceae</taxon>
        <taxon>Acetohalobium</taxon>
    </lineage>
</organism>
<dbReference type="KEGG" id="aar:Acear_1931"/>
<keyword evidence="1" id="KW-1133">Transmembrane helix</keyword>
<evidence type="ECO:0000313" key="3">
    <source>
        <dbReference type="Proteomes" id="UP000001661"/>
    </source>
</evidence>
<proteinExistence type="predicted"/>
<evidence type="ECO:0008006" key="4">
    <source>
        <dbReference type="Google" id="ProtNLM"/>
    </source>
</evidence>
<dbReference type="Proteomes" id="UP000001661">
    <property type="component" value="Chromosome"/>
</dbReference>
<evidence type="ECO:0000256" key="1">
    <source>
        <dbReference type="SAM" id="Phobius"/>
    </source>
</evidence>
<feature type="transmembrane region" description="Helical" evidence="1">
    <location>
        <begin position="12"/>
        <end position="35"/>
    </location>
</feature>
<keyword evidence="3" id="KW-1185">Reference proteome</keyword>
<dbReference type="RefSeq" id="WP_013278877.1">
    <property type="nucleotide sequence ID" value="NC_014378.1"/>
</dbReference>
<dbReference type="HOGENOM" id="CLU_3245648_0_0_9"/>
<accession>D9QSG9</accession>
<reference evidence="2 3" key="1">
    <citation type="journal article" date="2010" name="Stand. Genomic Sci.">
        <title>Complete genome sequence of Acetohalobium arabaticum type strain (Z-7288).</title>
        <authorList>
            <person name="Sikorski J."/>
            <person name="Lapidus A."/>
            <person name="Chertkov O."/>
            <person name="Lucas S."/>
            <person name="Copeland A."/>
            <person name="Glavina Del Rio T."/>
            <person name="Nolan M."/>
            <person name="Tice H."/>
            <person name="Cheng J.F."/>
            <person name="Han C."/>
            <person name="Brambilla E."/>
            <person name="Pitluck S."/>
            <person name="Liolios K."/>
            <person name="Ivanova N."/>
            <person name="Mavromatis K."/>
            <person name="Mikhailova N."/>
            <person name="Pati A."/>
            <person name="Bruce D."/>
            <person name="Detter C."/>
            <person name="Tapia R."/>
            <person name="Goodwin L."/>
            <person name="Chen A."/>
            <person name="Palaniappan K."/>
            <person name="Land M."/>
            <person name="Hauser L."/>
            <person name="Chang Y.J."/>
            <person name="Jeffries C.D."/>
            <person name="Rohde M."/>
            <person name="Goker M."/>
            <person name="Spring S."/>
            <person name="Woyke T."/>
            <person name="Bristow J."/>
            <person name="Eisen J.A."/>
            <person name="Markowitz V."/>
            <person name="Hugenholtz P."/>
            <person name="Kyrpides N.C."/>
            <person name="Klenk H.P."/>
        </authorList>
    </citation>
    <scope>NUCLEOTIDE SEQUENCE [LARGE SCALE GENOMIC DNA]</scope>
    <source>
        <strain evidence="3">ATCC 49924 / DSM 5501 / Z-7288</strain>
    </source>
</reference>
<keyword evidence="1" id="KW-0472">Membrane</keyword>
<name>D9QSG9_ACEAZ</name>
<gene>
    <name evidence="2" type="ordered locus">Acear_1931</name>
</gene>
<dbReference type="EMBL" id="CP002105">
    <property type="protein sequence ID" value="ADL13432.1"/>
    <property type="molecule type" value="Genomic_DNA"/>
</dbReference>
<dbReference type="OrthoDB" id="1931517at2"/>
<dbReference type="InterPro" id="IPR009229">
    <property type="entry name" value="AgrD"/>
</dbReference>
<dbReference type="AlphaFoldDB" id="D9QSG9"/>
<evidence type="ECO:0000313" key="2">
    <source>
        <dbReference type="EMBL" id="ADL13432.1"/>
    </source>
</evidence>
<sequence>MKKLMKKLAMNSLATVLLVIATVGVIGPTCFMGFYQPELPEE</sequence>
<dbReference type="NCBIfam" id="TIGR04223">
    <property type="entry name" value="quorum_AgrD"/>
    <property type="match status" value="1"/>
</dbReference>
<keyword evidence="1" id="KW-0812">Transmembrane</keyword>